<evidence type="ECO:0000256" key="3">
    <source>
        <dbReference type="ARBA" id="ARBA00012780"/>
    </source>
</evidence>
<evidence type="ECO:0000313" key="12">
    <source>
        <dbReference type="EMBL" id="CDO57962.1"/>
    </source>
</evidence>
<dbReference type="GO" id="GO:0071555">
    <property type="term" value="P:cell wall organization"/>
    <property type="evidence" value="ECO:0007669"/>
    <property type="project" value="UniProtKB-KW"/>
</dbReference>
<evidence type="ECO:0000256" key="6">
    <source>
        <dbReference type="ARBA" id="ARBA00023295"/>
    </source>
</evidence>
<feature type="domain" description="Cell wall protein YJL171C/Tos1 C-terminal" evidence="10">
    <location>
        <begin position="246"/>
        <end position="479"/>
    </location>
</feature>
<dbReference type="OrthoDB" id="118256at2759"/>
<name>A0A0J9XKM3_GEOCN</name>
<feature type="region of interest" description="Disordered" evidence="8">
    <location>
        <begin position="141"/>
        <end position="199"/>
    </location>
</feature>
<dbReference type="InterPro" id="IPR018805">
    <property type="entry name" value="YJL171C/Tos1_C"/>
</dbReference>
<dbReference type="Pfam" id="PF10290">
    <property type="entry name" value="YJL171C_Tos1_N"/>
    <property type="match status" value="1"/>
</dbReference>
<evidence type="ECO:0000259" key="11">
    <source>
        <dbReference type="Pfam" id="PF10290"/>
    </source>
</evidence>
<keyword evidence="13" id="KW-1185">Reference proteome</keyword>
<evidence type="ECO:0000256" key="8">
    <source>
        <dbReference type="SAM" id="MobiDB-lite"/>
    </source>
</evidence>
<dbReference type="Proteomes" id="UP000242525">
    <property type="component" value="Unassembled WGS sequence"/>
</dbReference>
<evidence type="ECO:0000256" key="9">
    <source>
        <dbReference type="SAM" id="SignalP"/>
    </source>
</evidence>
<proteinExistence type="inferred from homology"/>
<organism evidence="12 13">
    <name type="scientific">Geotrichum candidum</name>
    <name type="common">Oospora lactis</name>
    <name type="synonym">Dipodascus geotrichum</name>
    <dbReference type="NCBI Taxonomy" id="1173061"/>
    <lineage>
        <taxon>Eukaryota</taxon>
        <taxon>Fungi</taxon>
        <taxon>Dikarya</taxon>
        <taxon>Ascomycota</taxon>
        <taxon>Saccharomycotina</taxon>
        <taxon>Dipodascomycetes</taxon>
        <taxon>Dipodascales</taxon>
        <taxon>Dipodascaceae</taxon>
        <taxon>Geotrichum</taxon>
    </lineage>
</organism>
<dbReference type="EMBL" id="CCBN010000028">
    <property type="protein sequence ID" value="CDO57962.1"/>
    <property type="molecule type" value="Genomic_DNA"/>
</dbReference>
<feature type="compositionally biased region" description="Polar residues" evidence="8">
    <location>
        <begin position="152"/>
        <end position="193"/>
    </location>
</feature>
<evidence type="ECO:0000256" key="5">
    <source>
        <dbReference type="ARBA" id="ARBA00022801"/>
    </source>
</evidence>
<evidence type="ECO:0000256" key="7">
    <source>
        <dbReference type="ARBA" id="ARBA00023316"/>
    </source>
</evidence>
<keyword evidence="7" id="KW-0961">Cell wall biogenesis/degradation</keyword>
<keyword evidence="6" id="KW-0326">Glycosidase</keyword>
<comment type="catalytic activity">
    <reaction evidence="1">
        <text>Hydrolysis of (1-&gt;3)-beta-D-glucosidic linkages in (1-&gt;3)-beta-D-glucans.</text>
        <dbReference type="EC" id="3.2.1.39"/>
    </reaction>
</comment>
<evidence type="ECO:0000259" key="10">
    <source>
        <dbReference type="Pfam" id="PF10287"/>
    </source>
</evidence>
<comment type="caution">
    <text evidence="12">The sequence shown here is derived from an EMBL/GenBank/DDBJ whole genome shotgun (WGS) entry which is preliminary data.</text>
</comment>
<protein>
    <recommendedName>
        <fullName evidence="3">glucan endo-1,3-beta-D-glucosidase</fullName>
        <ecNumber evidence="3">3.2.1.39</ecNumber>
    </recommendedName>
</protein>
<feature type="region of interest" description="Disordered" evidence="8">
    <location>
        <begin position="216"/>
        <end position="246"/>
    </location>
</feature>
<evidence type="ECO:0000256" key="2">
    <source>
        <dbReference type="ARBA" id="ARBA00006055"/>
    </source>
</evidence>
<dbReference type="EC" id="3.2.1.39" evidence="3"/>
<feature type="domain" description="Cell wall protein YJL171C/Tos1 N-terminal" evidence="11">
    <location>
        <begin position="42"/>
        <end position="102"/>
    </location>
</feature>
<dbReference type="GO" id="GO:0009277">
    <property type="term" value="C:fungal-type cell wall"/>
    <property type="evidence" value="ECO:0007669"/>
    <property type="project" value="TreeGrafter"/>
</dbReference>
<evidence type="ECO:0000313" key="13">
    <source>
        <dbReference type="Proteomes" id="UP000242525"/>
    </source>
</evidence>
<gene>
    <name evidence="12" type="ORF">BN980_GECA32s00340g</name>
</gene>
<feature type="chain" id="PRO_5005325767" description="glucan endo-1,3-beta-D-glucosidase" evidence="9">
    <location>
        <begin position="22"/>
        <end position="496"/>
    </location>
</feature>
<accession>A0A0J9XKM3</accession>
<evidence type="ECO:0000256" key="1">
    <source>
        <dbReference type="ARBA" id="ARBA00000382"/>
    </source>
</evidence>
<dbReference type="GO" id="GO:0042973">
    <property type="term" value="F:glucan endo-1,3-beta-D-glucosidase activity"/>
    <property type="evidence" value="ECO:0007669"/>
    <property type="project" value="UniProtKB-EC"/>
</dbReference>
<dbReference type="AlphaFoldDB" id="A0A0J9XKM3"/>
<dbReference type="PANTHER" id="PTHR31737">
    <property type="entry name" value="PROTEIN TOS1"/>
    <property type="match status" value="1"/>
</dbReference>
<reference evidence="12" key="1">
    <citation type="submission" date="2014-03" db="EMBL/GenBank/DDBJ databases">
        <authorList>
            <person name="Casaregola S."/>
        </authorList>
    </citation>
    <scope>NUCLEOTIDE SEQUENCE [LARGE SCALE GENOMIC DNA]</scope>
    <source>
        <strain evidence="12">CLIB 918</strain>
    </source>
</reference>
<sequence>MKRPSTFLAAALTASSGLVSAGGADSSCTNIIGNYYCNEVSQVKYTNVGFQGSYNEVISFDTNTCSCNSKPVQFSGSLAPFDQELSVHFRGPLELKQFAQYSFTNNNKRKRHLHHVHKREDANAYETVYVTENLAITTTVYGNPSSPVPTPDSGSINGNPQEKLQKSSAAVESAPSQQDSSSPVDEASTSSSIAAPVDEASTSSSIAAPVISSAPAVTSSPDAASSSLSSAASKSTASKSSASGAGWSRDSYYHAESSSASGVVFLNNLGGVNGSGVWDSCFGNSLSFCGSDGVSAAQESTTLGNIFLPSNKEFTIFSDRACSGDSCGYYRPGTPAYHGFGGATKVFLFEFTMPLDPSSDAQINADMPAIWFLNAQIPRTLQYGNGECSCWGSGCGEFDVFEILNSGNKWLTSHLHSGQGSSDSSGSYGGGGTPDYIMRPIDSSMKAAVVFEEGSITISVLDDSASFDDFLTSETLSGWVKEKEDVAAVFTLADGK</sequence>
<dbReference type="InterPro" id="IPR018807">
    <property type="entry name" value="YJL171C/Tos1_N"/>
</dbReference>
<keyword evidence="4 9" id="KW-0732">Signal</keyword>
<dbReference type="Pfam" id="PF10287">
    <property type="entry name" value="YJL171C_Tos1_C"/>
    <property type="match status" value="1"/>
</dbReference>
<dbReference type="STRING" id="1173061.A0A0J9XKM3"/>
<keyword evidence="5" id="KW-0378">Hydrolase</keyword>
<evidence type="ECO:0000256" key="4">
    <source>
        <dbReference type="ARBA" id="ARBA00022729"/>
    </source>
</evidence>
<dbReference type="PANTHER" id="PTHR31737:SF2">
    <property type="entry name" value="PROTEIN TOS1"/>
    <property type="match status" value="1"/>
</dbReference>
<comment type="similarity">
    <text evidence="2">Belongs to the PGA52 family.</text>
</comment>
<feature type="signal peptide" evidence="9">
    <location>
        <begin position="1"/>
        <end position="21"/>
    </location>
</feature>